<dbReference type="RefSeq" id="YP_009806847.1">
    <property type="nucleotide sequence ID" value="NC_048017.1"/>
</dbReference>
<dbReference type="InterPro" id="IPR055676">
    <property type="entry name" value="DUF7252"/>
</dbReference>
<sequence>MTIHIASVPKAVHGKRPVPFKLFFPRPLVADTARPVWELLEADTDIVLGDPFALPGVSTVFPGVAYVRSGTSIATALKKVAALVEPLQDASNDEDDYADGWVELWIPDGYADAVEALDVTDLTQL</sequence>
<evidence type="ECO:0000313" key="3">
    <source>
        <dbReference type="Proteomes" id="UP000260367"/>
    </source>
</evidence>
<dbReference type="GeneID" id="54997717"/>
<keyword evidence="3" id="KW-1185">Reference proteome</keyword>
<dbReference type="Proteomes" id="UP000260367">
    <property type="component" value="Segment"/>
</dbReference>
<accession>A0A345KWG1</accession>
<gene>
    <name evidence="2" type="primary">68</name>
    <name evidence="2" type="ORF">SEA_EDEN_68</name>
</gene>
<protein>
    <recommendedName>
        <fullName evidence="1">DUF7252 domain-containing protein</fullName>
    </recommendedName>
</protein>
<feature type="domain" description="DUF7252" evidence="1">
    <location>
        <begin position="1"/>
        <end position="121"/>
    </location>
</feature>
<organism evidence="2 3">
    <name type="scientific">Microbacterium phage Eden</name>
    <dbReference type="NCBI Taxonomy" id="2250289"/>
    <lineage>
        <taxon>Viruses</taxon>
        <taxon>Duplodnaviria</taxon>
        <taxon>Heunggongvirae</taxon>
        <taxon>Uroviricota</taxon>
        <taxon>Caudoviricetes</taxon>
        <taxon>Edenvirus</taxon>
        <taxon>Edenvirus eden</taxon>
    </lineage>
</organism>
<proteinExistence type="predicted"/>
<dbReference type="EMBL" id="MH509447">
    <property type="protein sequence ID" value="AXH47363.1"/>
    <property type="molecule type" value="Genomic_DNA"/>
</dbReference>
<name>A0A345KWG1_9CAUD</name>
<evidence type="ECO:0000313" key="2">
    <source>
        <dbReference type="EMBL" id="AXH47363.1"/>
    </source>
</evidence>
<reference evidence="3" key="1">
    <citation type="submission" date="2018-06" db="EMBL/GenBank/DDBJ databases">
        <authorList>
            <person name="Zhirakovskaya E."/>
        </authorList>
    </citation>
    <scope>NUCLEOTIDE SEQUENCE [LARGE SCALE GENOMIC DNA]</scope>
</reference>
<evidence type="ECO:0000259" key="1">
    <source>
        <dbReference type="Pfam" id="PF23910"/>
    </source>
</evidence>
<dbReference type="KEGG" id="vg:54997717"/>
<dbReference type="Pfam" id="PF23910">
    <property type="entry name" value="DUF7252"/>
    <property type="match status" value="1"/>
</dbReference>